<keyword evidence="14" id="KW-1133">Transmembrane helix</keyword>
<evidence type="ECO:0000256" key="6">
    <source>
        <dbReference type="ARBA" id="ARBA00022741"/>
    </source>
</evidence>
<dbReference type="InterPro" id="IPR008271">
    <property type="entry name" value="Ser/Thr_kinase_AS"/>
</dbReference>
<keyword evidence="3 13" id="KW-0723">Serine/threonine-protein kinase</keyword>
<evidence type="ECO:0000256" key="14">
    <source>
        <dbReference type="SAM" id="Phobius"/>
    </source>
</evidence>
<dbReference type="GO" id="GO:0004674">
    <property type="term" value="F:protein serine/threonine kinase activity"/>
    <property type="evidence" value="ECO:0000318"/>
    <property type="project" value="GO_Central"/>
</dbReference>
<sequence length="842" mass="94545">MMLTTYQPFVFLTLLLCFLCFCSELSHAASSSRVSIKHGEFIRDKEGEVLVSDGYNFVMGFFGFENSSSRYVGIWYYNIPGPEVIWVANRNKPINGNGGSFTVSTNGNLVILDGNKNQLWSTNVSIIQTNKNNSEAVLRDDGNLVLSNEKVVLWESFENPSDTYVPGMKVPVNGKSFFFTSWKSSTDPSLGNHTMGVDPAGLPTQIVVWEGDRRTWRSGYWDGRIFTGVDMTGSFLHGFILNYDSNGDRSFVYNDNELKENDNSSVRFQIGWDGIEREFLWKENEKRWTEIQKGPHNVCEVYNYCGDFAACELSVSGSAICNCLKGFELKDKRNLSSGCRRMTALKGDQRNGSFGEDGFLVRGSMKLPDFARVVDTKDCKGNCLQNGSCTAYAEVIGIGCMVWYGDLVDILHFQHGEGNALHIRLAYSDLGDGGKNEKIMMVIILTSLAGLICIGIIVLLVWRYKRQLKASCSKNSDVLPVFDAHKSREMSAEIPGSVELGLEGNQLSKVELPFFNFSCMSSATNNFSEENKLGQGGFGPVYKGKLPSGEEIAVKRLSRRSGQGLDEFKNEMRLFAQLQHRNLVKLMGCSIEGDEKLLVYEFMLNKSLDRFLFDPIKKTQLDWARRYEIIEGIARGLLYLHRDSRLRIIHRDLKASNILLDENMNPKISDFGLARIFGGNQNEENATKVVGTYGYMSPEYAMEGLVSVKSDVYSFGVLLLEIVSGRRNTSFRHSDDSSLIGYAWNLWNERRAMELLDPCIRDSSPTNKALRCIQIGMLCVQDSASHRPNMSKVVLLLESEATTLPIPTQPLITSMRRSEDREFYMDGLDCSNDLTVTMVAGR</sequence>
<dbReference type="PROSITE" id="PS00108">
    <property type="entry name" value="PROTEIN_KINASE_ST"/>
    <property type="match status" value="1"/>
</dbReference>
<dbReference type="CDD" id="cd14066">
    <property type="entry name" value="STKc_IRAK"/>
    <property type="match status" value="1"/>
</dbReference>
<keyword evidence="9" id="KW-1015">Disulfide bond</keyword>
<evidence type="ECO:0000256" key="11">
    <source>
        <dbReference type="ARBA" id="ARBA00047899"/>
    </source>
</evidence>
<evidence type="ECO:0000313" key="21">
    <source>
        <dbReference type="EnsemblPlants" id="AES63666"/>
    </source>
</evidence>
<reference evidence="19 22" key="2">
    <citation type="journal article" date="2014" name="BMC Genomics">
        <title>An improved genome release (version Mt4.0) for the model legume Medicago truncatula.</title>
        <authorList>
            <person name="Tang H."/>
            <person name="Krishnakumar V."/>
            <person name="Bidwell S."/>
            <person name="Rosen B."/>
            <person name="Chan A."/>
            <person name="Zhou S."/>
            <person name="Gentzbittel L."/>
            <person name="Childs K.L."/>
            <person name="Yandell M."/>
            <person name="Gundlach H."/>
            <person name="Mayer K.F."/>
            <person name="Schwartz D.C."/>
            <person name="Town C.D."/>
        </authorList>
    </citation>
    <scope>GENOME REANNOTATION</scope>
    <source>
        <strain evidence="19">A17</strain>
        <strain evidence="21 22">cv. Jemalong A17</strain>
    </source>
</reference>
<dbReference type="PROSITE" id="PS50927">
    <property type="entry name" value="BULB_LECTIN"/>
    <property type="match status" value="1"/>
</dbReference>
<evidence type="ECO:0000259" key="18">
    <source>
        <dbReference type="PROSITE" id="PS50948"/>
    </source>
</evidence>
<dbReference type="OrthoDB" id="1910371at2759"/>
<keyword evidence="7 13" id="KW-0418">Kinase</keyword>
<dbReference type="FunFam" id="3.30.200.20:FF:000195">
    <property type="entry name" value="G-type lectin S-receptor-like serine/threonine-protein kinase"/>
    <property type="match status" value="1"/>
</dbReference>
<dbReference type="EnsemblPlants" id="AES63666">
    <property type="protein sequence ID" value="AES63666"/>
    <property type="gene ID" value="MTR_2g011210"/>
</dbReference>
<evidence type="ECO:0000256" key="4">
    <source>
        <dbReference type="ARBA" id="ARBA00022679"/>
    </source>
</evidence>
<evidence type="ECO:0000256" key="13">
    <source>
        <dbReference type="PIRNR" id="PIRNR000641"/>
    </source>
</evidence>
<evidence type="ECO:0000313" key="19">
    <source>
        <dbReference type="EMBL" id="AES63666.2"/>
    </source>
</evidence>
<keyword evidence="14" id="KW-0472">Membrane</keyword>
<reference evidence="20" key="4">
    <citation type="journal article" date="2018" name="Nat. Plants">
        <title>Whole-genome landscape of Medicago truncatula symbiotic genes.</title>
        <authorList>
            <person name="Pecrix Y."/>
            <person name="Gamas P."/>
            <person name="Carrere S."/>
        </authorList>
    </citation>
    <scope>NUCLEOTIDE SEQUENCE</scope>
    <source>
        <tissue evidence="20">Leaves</tissue>
    </source>
</reference>
<gene>
    <name evidence="21" type="primary">11434835</name>
    <name evidence="19" type="ordered locus">MTR_2g011210</name>
    <name evidence="20" type="ORF">MtrunA17_Chr2g0280751</name>
</gene>
<dbReference type="EC" id="2.7.11.1" evidence="13"/>
<name>G7IK56_MEDTR</name>
<dbReference type="Gene3D" id="1.10.510.10">
    <property type="entry name" value="Transferase(Phosphotransferase) domain 1"/>
    <property type="match status" value="1"/>
</dbReference>
<dbReference type="CDD" id="cd00028">
    <property type="entry name" value="B_lectin"/>
    <property type="match status" value="1"/>
</dbReference>
<feature type="domain" description="Bulb-type lectin" evidence="17">
    <location>
        <begin position="33"/>
        <end position="159"/>
    </location>
</feature>
<dbReference type="PANTHER" id="PTHR27002:SF932">
    <property type="entry name" value="RECEPTOR-LIKE SERINE_THREONINE-PROTEIN KINASE"/>
    <property type="match status" value="1"/>
</dbReference>
<evidence type="ECO:0000256" key="9">
    <source>
        <dbReference type="ARBA" id="ARBA00023157"/>
    </source>
</evidence>
<feature type="chain" id="PRO_5014572248" description="Receptor-like serine/threonine-protein kinase" evidence="15">
    <location>
        <begin position="29"/>
        <end position="842"/>
    </location>
</feature>
<dbReference type="PROSITE" id="PS50948">
    <property type="entry name" value="PAN"/>
    <property type="match status" value="1"/>
</dbReference>
<feature type="signal peptide" evidence="15">
    <location>
        <begin position="1"/>
        <end position="28"/>
    </location>
</feature>
<dbReference type="SUPFAM" id="SSF51110">
    <property type="entry name" value="alpha-D-mannose-specific plant lectins"/>
    <property type="match status" value="1"/>
</dbReference>
<keyword evidence="22" id="KW-1185">Reference proteome</keyword>
<evidence type="ECO:0000313" key="20">
    <source>
        <dbReference type="EMBL" id="RHN71802.1"/>
    </source>
</evidence>
<dbReference type="InterPro" id="IPR000719">
    <property type="entry name" value="Prot_kinase_dom"/>
</dbReference>
<evidence type="ECO:0000259" key="16">
    <source>
        <dbReference type="PROSITE" id="PS50011"/>
    </source>
</evidence>
<keyword evidence="2" id="KW-1003">Cell membrane</keyword>
<evidence type="ECO:0000256" key="10">
    <source>
        <dbReference type="ARBA" id="ARBA00023180"/>
    </source>
</evidence>
<dbReference type="AlphaFoldDB" id="G7IK56"/>
<dbReference type="InterPro" id="IPR011009">
    <property type="entry name" value="Kinase-like_dom_sf"/>
</dbReference>
<dbReference type="CDD" id="cd01098">
    <property type="entry name" value="PAN_AP_plant"/>
    <property type="match status" value="1"/>
</dbReference>
<accession>G7IK56</accession>
<dbReference type="GO" id="GO:0005524">
    <property type="term" value="F:ATP binding"/>
    <property type="evidence" value="ECO:0007669"/>
    <property type="project" value="UniProtKB-KW"/>
</dbReference>
<comment type="subcellular location">
    <subcellularLocation>
        <location evidence="1">Cell membrane</location>
        <topology evidence="1">Single-pass type I membrane protein</topology>
    </subcellularLocation>
</comment>
<dbReference type="InterPro" id="IPR000858">
    <property type="entry name" value="S_locus_glycoprot_dom"/>
</dbReference>
<dbReference type="EMBL" id="CM001218">
    <property type="protein sequence ID" value="AES63666.2"/>
    <property type="molecule type" value="Genomic_DNA"/>
</dbReference>
<evidence type="ECO:0000259" key="17">
    <source>
        <dbReference type="PROSITE" id="PS50927"/>
    </source>
</evidence>
<proteinExistence type="inferred from homology"/>
<dbReference type="PaxDb" id="3880-AES63666"/>
<comment type="catalytic activity">
    <reaction evidence="11 13">
        <text>L-threonyl-[protein] + ATP = O-phospho-L-threonyl-[protein] + ADP + H(+)</text>
        <dbReference type="Rhea" id="RHEA:46608"/>
        <dbReference type="Rhea" id="RHEA-COMP:11060"/>
        <dbReference type="Rhea" id="RHEA-COMP:11605"/>
        <dbReference type="ChEBI" id="CHEBI:15378"/>
        <dbReference type="ChEBI" id="CHEBI:30013"/>
        <dbReference type="ChEBI" id="CHEBI:30616"/>
        <dbReference type="ChEBI" id="CHEBI:61977"/>
        <dbReference type="ChEBI" id="CHEBI:456216"/>
        <dbReference type="EC" id="2.7.11.1"/>
    </reaction>
</comment>
<dbReference type="SMART" id="SM00108">
    <property type="entry name" value="B_lectin"/>
    <property type="match status" value="1"/>
</dbReference>
<dbReference type="Proteomes" id="UP000265566">
    <property type="component" value="Chromosome 2"/>
</dbReference>
<dbReference type="PANTHER" id="PTHR27002">
    <property type="entry name" value="RECEPTOR-LIKE SERINE/THREONINE-PROTEIN KINASE SD1-8"/>
    <property type="match status" value="1"/>
</dbReference>
<dbReference type="PIRSF" id="PIRSF000641">
    <property type="entry name" value="SRK"/>
    <property type="match status" value="1"/>
</dbReference>
<dbReference type="FunFam" id="1.10.510.10:FF:000060">
    <property type="entry name" value="G-type lectin S-receptor-like serine/threonine-protein kinase"/>
    <property type="match status" value="1"/>
</dbReference>
<reference evidence="19 22" key="1">
    <citation type="journal article" date="2011" name="Nature">
        <title>The Medicago genome provides insight into the evolution of rhizobial symbioses.</title>
        <authorList>
            <person name="Young N.D."/>
            <person name="Debelle F."/>
            <person name="Oldroyd G.E."/>
            <person name="Geurts R."/>
            <person name="Cannon S.B."/>
            <person name="Udvardi M.K."/>
            <person name="Benedito V.A."/>
            <person name="Mayer K.F."/>
            <person name="Gouzy J."/>
            <person name="Schoof H."/>
            <person name="Van de Peer Y."/>
            <person name="Proost S."/>
            <person name="Cook D.R."/>
            <person name="Meyers B.C."/>
            <person name="Spannagl M."/>
            <person name="Cheung F."/>
            <person name="De Mita S."/>
            <person name="Krishnakumar V."/>
            <person name="Gundlach H."/>
            <person name="Zhou S."/>
            <person name="Mudge J."/>
            <person name="Bharti A.K."/>
            <person name="Murray J.D."/>
            <person name="Naoumkina M.A."/>
            <person name="Rosen B."/>
            <person name="Silverstein K.A."/>
            <person name="Tang H."/>
            <person name="Rombauts S."/>
            <person name="Zhao P.X."/>
            <person name="Zhou P."/>
            <person name="Barbe V."/>
            <person name="Bardou P."/>
            <person name="Bechner M."/>
            <person name="Bellec A."/>
            <person name="Berger A."/>
            <person name="Berges H."/>
            <person name="Bidwell S."/>
            <person name="Bisseling T."/>
            <person name="Choisne N."/>
            <person name="Couloux A."/>
            <person name="Denny R."/>
            <person name="Deshpande S."/>
            <person name="Dai X."/>
            <person name="Doyle J.J."/>
            <person name="Dudez A.M."/>
            <person name="Farmer A.D."/>
            <person name="Fouteau S."/>
            <person name="Franken C."/>
            <person name="Gibelin C."/>
            <person name="Gish J."/>
            <person name="Goldstein S."/>
            <person name="Gonzalez A.J."/>
            <person name="Green P.J."/>
            <person name="Hallab A."/>
            <person name="Hartog M."/>
            <person name="Hua A."/>
            <person name="Humphray S.J."/>
            <person name="Jeong D.H."/>
            <person name="Jing Y."/>
            <person name="Jocker A."/>
            <person name="Kenton S.M."/>
            <person name="Kim D.J."/>
            <person name="Klee K."/>
            <person name="Lai H."/>
            <person name="Lang C."/>
            <person name="Lin S."/>
            <person name="Macmil S.L."/>
            <person name="Magdelenat G."/>
            <person name="Matthews L."/>
            <person name="McCorrison J."/>
            <person name="Monaghan E.L."/>
            <person name="Mun J.H."/>
            <person name="Najar F.Z."/>
            <person name="Nicholson C."/>
            <person name="Noirot C."/>
            <person name="O'Bleness M."/>
            <person name="Paule C.R."/>
            <person name="Poulain J."/>
            <person name="Prion F."/>
            <person name="Qin B."/>
            <person name="Qu C."/>
            <person name="Retzel E.F."/>
            <person name="Riddle C."/>
            <person name="Sallet E."/>
            <person name="Samain S."/>
            <person name="Samson N."/>
            <person name="Sanders I."/>
            <person name="Saurat O."/>
            <person name="Scarpelli C."/>
            <person name="Schiex T."/>
            <person name="Segurens B."/>
            <person name="Severin A.J."/>
            <person name="Sherrier D.J."/>
            <person name="Shi R."/>
            <person name="Sims S."/>
            <person name="Singer S.R."/>
            <person name="Sinharoy S."/>
            <person name="Sterck L."/>
            <person name="Viollet A."/>
            <person name="Wang B.B."/>
            <person name="Wang K."/>
            <person name="Wang M."/>
            <person name="Wang X."/>
            <person name="Warfsmann J."/>
            <person name="Weissenbach J."/>
            <person name="White D.D."/>
            <person name="White J.D."/>
            <person name="Wiley G.B."/>
            <person name="Wincker P."/>
            <person name="Xing Y."/>
            <person name="Yang L."/>
            <person name="Yao Z."/>
            <person name="Ying F."/>
            <person name="Zhai J."/>
            <person name="Zhou L."/>
            <person name="Zuber A."/>
            <person name="Denarie J."/>
            <person name="Dixon R.A."/>
            <person name="May G.D."/>
            <person name="Schwartz D.C."/>
            <person name="Rogers J."/>
            <person name="Quetier F."/>
            <person name="Town C.D."/>
            <person name="Roe B.A."/>
        </authorList>
    </citation>
    <scope>NUCLEOTIDE SEQUENCE [LARGE SCALE GENOMIC DNA]</scope>
    <source>
        <strain evidence="19">A17</strain>
        <strain evidence="21 22">cv. Jemalong A17</strain>
    </source>
</reference>
<evidence type="ECO:0000256" key="1">
    <source>
        <dbReference type="ARBA" id="ARBA00004251"/>
    </source>
</evidence>
<comment type="similarity">
    <text evidence="13">Belongs to the protein kinase superfamily. Ser/Thr protein kinase family.</text>
</comment>
<reference evidence="21" key="3">
    <citation type="submission" date="2015-04" db="UniProtKB">
        <authorList>
            <consortium name="EnsemblPlants"/>
        </authorList>
    </citation>
    <scope>IDENTIFICATION</scope>
    <source>
        <strain evidence="21">cv. Jemalong A17</strain>
    </source>
</reference>
<dbReference type="Proteomes" id="UP000002051">
    <property type="component" value="Chromosome 2"/>
</dbReference>
<keyword evidence="8 13" id="KW-0067">ATP-binding</keyword>
<keyword evidence="4 13" id="KW-0808">Transferase</keyword>
<dbReference type="InterPro" id="IPR003609">
    <property type="entry name" value="Pan_app"/>
</dbReference>
<dbReference type="GO" id="GO:0005886">
    <property type="term" value="C:plasma membrane"/>
    <property type="evidence" value="ECO:0007669"/>
    <property type="project" value="UniProtKB-SubCell"/>
</dbReference>
<feature type="domain" description="Protein kinase" evidence="16">
    <location>
        <begin position="527"/>
        <end position="812"/>
    </location>
</feature>
<dbReference type="PROSITE" id="PS50011">
    <property type="entry name" value="PROTEIN_KINASE_DOM"/>
    <property type="match status" value="1"/>
</dbReference>
<evidence type="ECO:0000256" key="5">
    <source>
        <dbReference type="ARBA" id="ARBA00022729"/>
    </source>
</evidence>
<dbReference type="HOGENOM" id="CLU_000288_116_1_1"/>
<dbReference type="Pfam" id="PF01453">
    <property type="entry name" value="B_lectin"/>
    <property type="match status" value="1"/>
</dbReference>
<evidence type="ECO:0000256" key="2">
    <source>
        <dbReference type="ARBA" id="ARBA00022475"/>
    </source>
</evidence>
<protein>
    <recommendedName>
        <fullName evidence="13">Receptor-like serine/threonine-protein kinase</fullName>
        <ecNumber evidence="13">2.7.11.1</ecNumber>
    </recommendedName>
</protein>
<feature type="transmembrane region" description="Helical" evidence="14">
    <location>
        <begin position="439"/>
        <end position="462"/>
    </location>
</feature>
<dbReference type="FunFam" id="2.90.10.10:FF:000005">
    <property type="entry name" value="G-type lectin S-receptor-like serine/threonine-protein kinase"/>
    <property type="match status" value="1"/>
</dbReference>
<evidence type="ECO:0000256" key="15">
    <source>
        <dbReference type="SAM" id="SignalP"/>
    </source>
</evidence>
<comment type="catalytic activity">
    <reaction evidence="12 13">
        <text>L-seryl-[protein] + ATP = O-phospho-L-seryl-[protein] + ADP + H(+)</text>
        <dbReference type="Rhea" id="RHEA:17989"/>
        <dbReference type="Rhea" id="RHEA-COMP:9863"/>
        <dbReference type="Rhea" id="RHEA-COMP:11604"/>
        <dbReference type="ChEBI" id="CHEBI:15378"/>
        <dbReference type="ChEBI" id="CHEBI:29999"/>
        <dbReference type="ChEBI" id="CHEBI:30616"/>
        <dbReference type="ChEBI" id="CHEBI:83421"/>
        <dbReference type="ChEBI" id="CHEBI:456216"/>
        <dbReference type="EC" id="2.7.11.1"/>
    </reaction>
</comment>
<evidence type="ECO:0000256" key="8">
    <source>
        <dbReference type="ARBA" id="ARBA00022840"/>
    </source>
</evidence>
<dbReference type="InterPro" id="IPR036426">
    <property type="entry name" value="Bulb-type_lectin_dom_sf"/>
</dbReference>
<evidence type="ECO:0000256" key="7">
    <source>
        <dbReference type="ARBA" id="ARBA00022777"/>
    </source>
</evidence>
<dbReference type="InterPro" id="IPR001245">
    <property type="entry name" value="Ser-Thr/Tyr_kinase_cat_dom"/>
</dbReference>
<dbReference type="InterPro" id="IPR001480">
    <property type="entry name" value="Bulb-type_lectin_dom"/>
</dbReference>
<dbReference type="Pfam" id="PF00954">
    <property type="entry name" value="S_locus_glycop"/>
    <property type="match status" value="1"/>
</dbReference>
<dbReference type="GO" id="GO:0048544">
    <property type="term" value="P:recognition of pollen"/>
    <property type="evidence" value="ECO:0007669"/>
    <property type="project" value="InterPro"/>
</dbReference>
<evidence type="ECO:0000256" key="3">
    <source>
        <dbReference type="ARBA" id="ARBA00022527"/>
    </source>
</evidence>
<dbReference type="Pfam" id="PF08276">
    <property type="entry name" value="PAN_2"/>
    <property type="match status" value="1"/>
</dbReference>
<dbReference type="Gene3D" id="2.90.10.10">
    <property type="entry name" value="Bulb-type lectin domain"/>
    <property type="match status" value="1"/>
</dbReference>
<feature type="domain" description="Apple" evidence="18">
    <location>
        <begin position="339"/>
        <end position="426"/>
    </location>
</feature>
<dbReference type="Gene3D" id="3.30.200.20">
    <property type="entry name" value="Phosphorylase Kinase, domain 1"/>
    <property type="match status" value="1"/>
</dbReference>
<evidence type="ECO:0000256" key="12">
    <source>
        <dbReference type="ARBA" id="ARBA00048679"/>
    </source>
</evidence>
<evidence type="ECO:0000313" key="22">
    <source>
        <dbReference type="Proteomes" id="UP000002051"/>
    </source>
</evidence>
<accession>A0A0C3UX27</accession>
<dbReference type="KEGG" id="mtr:11434835"/>
<dbReference type="SUPFAM" id="SSF56112">
    <property type="entry name" value="Protein kinase-like (PK-like)"/>
    <property type="match status" value="1"/>
</dbReference>
<dbReference type="InterPro" id="IPR024171">
    <property type="entry name" value="SRK-like_kinase"/>
</dbReference>
<dbReference type="Pfam" id="PF07714">
    <property type="entry name" value="PK_Tyr_Ser-Thr"/>
    <property type="match status" value="1"/>
</dbReference>
<dbReference type="SMART" id="SM00220">
    <property type="entry name" value="S_TKc"/>
    <property type="match status" value="1"/>
</dbReference>
<dbReference type="EMBL" id="PSQE01000002">
    <property type="protein sequence ID" value="RHN71802.1"/>
    <property type="molecule type" value="Genomic_DNA"/>
</dbReference>
<keyword evidence="10" id="KW-0325">Glycoprotein</keyword>
<keyword evidence="6 13" id="KW-0547">Nucleotide-binding</keyword>
<keyword evidence="5 15" id="KW-0732">Signal</keyword>
<dbReference type="Gramene" id="rna7438">
    <property type="protein sequence ID" value="RHN71802.1"/>
    <property type="gene ID" value="gene7438"/>
</dbReference>
<keyword evidence="14" id="KW-0812">Transmembrane</keyword>
<dbReference type="eggNOG" id="ENOG502QSUU">
    <property type="taxonomic scope" value="Eukaryota"/>
</dbReference>
<organism evidence="19 22">
    <name type="scientific">Medicago truncatula</name>
    <name type="common">Barrel medic</name>
    <name type="synonym">Medicago tribuloides</name>
    <dbReference type="NCBI Taxonomy" id="3880"/>
    <lineage>
        <taxon>Eukaryota</taxon>
        <taxon>Viridiplantae</taxon>
        <taxon>Streptophyta</taxon>
        <taxon>Embryophyta</taxon>
        <taxon>Tracheophyta</taxon>
        <taxon>Spermatophyta</taxon>
        <taxon>Magnoliopsida</taxon>
        <taxon>eudicotyledons</taxon>
        <taxon>Gunneridae</taxon>
        <taxon>Pentapetalae</taxon>
        <taxon>rosids</taxon>
        <taxon>fabids</taxon>
        <taxon>Fabales</taxon>
        <taxon>Fabaceae</taxon>
        <taxon>Papilionoideae</taxon>
        <taxon>50 kb inversion clade</taxon>
        <taxon>NPAAA clade</taxon>
        <taxon>Hologalegina</taxon>
        <taxon>IRL clade</taxon>
        <taxon>Trifolieae</taxon>
        <taxon>Medicago</taxon>
    </lineage>
</organism>